<keyword evidence="13 16" id="KW-0173">Coenzyme A biosynthesis</keyword>
<evidence type="ECO:0000256" key="3">
    <source>
        <dbReference type="ARBA" id="ARBA00004496"/>
    </source>
</evidence>
<evidence type="ECO:0000313" key="17">
    <source>
        <dbReference type="EMBL" id="SIN68637.1"/>
    </source>
</evidence>
<comment type="pathway">
    <text evidence="4 16">Cofactor biosynthesis; coenzyme A biosynthesis; CoA from (R)-pantothenate: step 1/5.</text>
</comment>
<dbReference type="RefSeq" id="WP_074200402.1">
    <property type="nucleotide sequence ID" value="NZ_FSRE01000001.1"/>
</dbReference>
<dbReference type="PANTHER" id="PTHR34265:SF1">
    <property type="entry name" value="TYPE III PANTOTHENATE KINASE"/>
    <property type="match status" value="1"/>
</dbReference>
<dbReference type="AlphaFoldDB" id="A0A1N6DD44"/>
<dbReference type="GO" id="GO:0046872">
    <property type="term" value="F:metal ion binding"/>
    <property type="evidence" value="ECO:0007669"/>
    <property type="project" value="UniProtKB-KW"/>
</dbReference>
<organism evidence="17 18">
    <name type="scientific">Sulfurivirga caldicuralii</name>
    <dbReference type="NCBI Taxonomy" id="364032"/>
    <lineage>
        <taxon>Bacteria</taxon>
        <taxon>Pseudomonadati</taxon>
        <taxon>Pseudomonadota</taxon>
        <taxon>Gammaproteobacteria</taxon>
        <taxon>Thiotrichales</taxon>
        <taxon>Piscirickettsiaceae</taxon>
        <taxon>Sulfurivirga</taxon>
    </lineage>
</organism>
<dbReference type="EC" id="2.7.1.33" evidence="6 16"/>
<protein>
    <recommendedName>
        <fullName evidence="15 16">Type III pantothenate kinase</fullName>
        <ecNumber evidence="6 16">2.7.1.33</ecNumber>
    </recommendedName>
    <alternativeName>
        <fullName evidence="16">PanK-III</fullName>
    </alternativeName>
    <alternativeName>
        <fullName evidence="16">Pantothenic acid kinase</fullName>
    </alternativeName>
</protein>
<evidence type="ECO:0000256" key="4">
    <source>
        <dbReference type="ARBA" id="ARBA00005225"/>
    </source>
</evidence>
<feature type="binding site" evidence="16">
    <location>
        <begin position="104"/>
        <end position="107"/>
    </location>
    <ligand>
        <name>substrate</name>
    </ligand>
</feature>
<feature type="active site" description="Proton acceptor" evidence="16">
    <location>
        <position position="106"/>
    </location>
</feature>
<reference evidence="17 18" key="1">
    <citation type="submission" date="2016-11" db="EMBL/GenBank/DDBJ databases">
        <authorList>
            <person name="Jaros S."/>
            <person name="Januszkiewicz K."/>
            <person name="Wedrychowicz H."/>
        </authorList>
    </citation>
    <scope>NUCLEOTIDE SEQUENCE [LARGE SCALE GENOMIC DNA]</scope>
    <source>
        <strain evidence="17 18">DSM 17737</strain>
    </source>
</reference>
<dbReference type="NCBIfam" id="TIGR00671">
    <property type="entry name" value="baf"/>
    <property type="match status" value="1"/>
</dbReference>
<gene>
    <name evidence="16" type="primary">coaX</name>
    <name evidence="17" type="ORF">SAMN05443662_0048</name>
</gene>
<keyword evidence="18" id="KW-1185">Reference proteome</keyword>
<comment type="subunit">
    <text evidence="5 16">Homodimer.</text>
</comment>
<evidence type="ECO:0000256" key="10">
    <source>
        <dbReference type="ARBA" id="ARBA00022777"/>
    </source>
</evidence>
<dbReference type="InterPro" id="IPR043129">
    <property type="entry name" value="ATPase_NBD"/>
</dbReference>
<evidence type="ECO:0000256" key="12">
    <source>
        <dbReference type="ARBA" id="ARBA00022958"/>
    </source>
</evidence>
<evidence type="ECO:0000256" key="7">
    <source>
        <dbReference type="ARBA" id="ARBA00022490"/>
    </source>
</evidence>
<evidence type="ECO:0000256" key="5">
    <source>
        <dbReference type="ARBA" id="ARBA00011738"/>
    </source>
</evidence>
<dbReference type="InterPro" id="IPR004619">
    <property type="entry name" value="Type_III_PanK"/>
</dbReference>
<evidence type="ECO:0000256" key="14">
    <source>
        <dbReference type="ARBA" id="ARBA00038036"/>
    </source>
</evidence>
<evidence type="ECO:0000256" key="13">
    <source>
        <dbReference type="ARBA" id="ARBA00022993"/>
    </source>
</evidence>
<dbReference type="EMBL" id="FSRE01000001">
    <property type="protein sequence ID" value="SIN68637.1"/>
    <property type="molecule type" value="Genomic_DNA"/>
</dbReference>
<feature type="binding site" evidence="16">
    <location>
        <position position="185"/>
    </location>
    <ligand>
        <name>substrate</name>
    </ligand>
</feature>
<evidence type="ECO:0000256" key="11">
    <source>
        <dbReference type="ARBA" id="ARBA00022840"/>
    </source>
</evidence>
<comment type="cofactor">
    <cofactor evidence="16">
        <name>NH4(+)</name>
        <dbReference type="ChEBI" id="CHEBI:28938"/>
    </cofactor>
    <cofactor evidence="16">
        <name>K(+)</name>
        <dbReference type="ChEBI" id="CHEBI:29103"/>
    </cofactor>
    <text evidence="16">A monovalent cation. Ammonium or potassium.</text>
</comment>
<name>A0A1N6DD44_9GAMM</name>
<keyword evidence="12 16" id="KW-0630">Potassium</keyword>
<comment type="cofactor">
    <cofactor evidence="2">
        <name>K(+)</name>
        <dbReference type="ChEBI" id="CHEBI:29103"/>
    </cofactor>
</comment>
<keyword evidence="8 16" id="KW-0808">Transferase</keyword>
<comment type="function">
    <text evidence="16">Catalyzes the phosphorylation of pantothenate (Pan), the first step in CoA biosynthesis.</text>
</comment>
<dbReference type="GO" id="GO:0015937">
    <property type="term" value="P:coenzyme A biosynthetic process"/>
    <property type="evidence" value="ECO:0007669"/>
    <property type="project" value="UniProtKB-UniRule"/>
</dbReference>
<keyword evidence="7 16" id="KW-0963">Cytoplasm</keyword>
<dbReference type="PANTHER" id="PTHR34265">
    <property type="entry name" value="TYPE III PANTOTHENATE KINASE"/>
    <property type="match status" value="1"/>
</dbReference>
<feature type="binding site" evidence="16">
    <location>
        <position position="130"/>
    </location>
    <ligand>
        <name>ATP</name>
        <dbReference type="ChEBI" id="CHEBI:30616"/>
    </ligand>
</feature>
<feature type="binding site" evidence="16">
    <location>
        <position position="97"/>
    </location>
    <ligand>
        <name>substrate</name>
    </ligand>
</feature>
<keyword evidence="9 16" id="KW-0547">Nucleotide-binding</keyword>
<dbReference type="OrthoDB" id="9781305at2"/>
<accession>A0A1N6DD44</accession>
<dbReference type="UniPathway" id="UPA00241">
    <property type="reaction ID" value="UER00352"/>
</dbReference>
<evidence type="ECO:0000256" key="8">
    <source>
        <dbReference type="ARBA" id="ARBA00022679"/>
    </source>
</evidence>
<evidence type="ECO:0000256" key="15">
    <source>
        <dbReference type="ARBA" id="ARBA00040883"/>
    </source>
</evidence>
<dbReference type="Gene3D" id="3.30.420.40">
    <property type="match status" value="2"/>
</dbReference>
<comment type="subcellular location">
    <subcellularLocation>
        <location evidence="3 16">Cytoplasm</location>
    </subcellularLocation>
</comment>
<sequence>MDLLLDLGNSALKWGWLDDTFHPGGKIAWPTLPEHVLDAIDATRPDASDTPIETIWLANVGPRPPLYALITALKSRYQAPVEQVWSEPECCGVRNGYQDFSQLGVDRWLALIGARKLRRTPNLLVVDAGTALTVDLLIKNDHQGGLITPGVELMQRCLTQNTANLARALANSPETPAEMGLGRTTRDAIVAGTHYMTAACLQTLYADLRATLPDGKLELILSGGQAQVLKPLLAIDRLVIADQLVLHGLAAVARQAKKQQMENADAS</sequence>
<evidence type="ECO:0000313" key="18">
    <source>
        <dbReference type="Proteomes" id="UP000198461"/>
    </source>
</evidence>
<dbReference type="Proteomes" id="UP000198461">
    <property type="component" value="Unassembled WGS sequence"/>
</dbReference>
<dbReference type="SUPFAM" id="SSF53067">
    <property type="entry name" value="Actin-like ATPase domain"/>
    <property type="match status" value="2"/>
</dbReference>
<evidence type="ECO:0000256" key="1">
    <source>
        <dbReference type="ARBA" id="ARBA00001206"/>
    </source>
</evidence>
<keyword evidence="11 16" id="KW-0067">ATP-binding</keyword>
<evidence type="ECO:0000256" key="6">
    <source>
        <dbReference type="ARBA" id="ARBA00012102"/>
    </source>
</evidence>
<dbReference type="HAMAP" id="MF_01274">
    <property type="entry name" value="Pantothen_kinase_3"/>
    <property type="match status" value="1"/>
</dbReference>
<dbReference type="Pfam" id="PF03309">
    <property type="entry name" value="Pan_kinase"/>
    <property type="match status" value="1"/>
</dbReference>
<evidence type="ECO:0000256" key="16">
    <source>
        <dbReference type="HAMAP-Rule" id="MF_01274"/>
    </source>
</evidence>
<keyword evidence="16" id="KW-0479">Metal-binding</keyword>
<dbReference type="GO" id="GO:0005524">
    <property type="term" value="F:ATP binding"/>
    <property type="evidence" value="ECO:0007669"/>
    <property type="project" value="UniProtKB-UniRule"/>
</dbReference>
<proteinExistence type="inferred from homology"/>
<feature type="binding site" evidence="16">
    <location>
        <position position="127"/>
    </location>
    <ligand>
        <name>K(+)</name>
        <dbReference type="ChEBI" id="CHEBI:29103"/>
    </ligand>
</feature>
<comment type="similarity">
    <text evidence="14 16">Belongs to the type III pantothenate kinase family.</text>
</comment>
<dbReference type="GO" id="GO:0005737">
    <property type="term" value="C:cytoplasm"/>
    <property type="evidence" value="ECO:0007669"/>
    <property type="project" value="UniProtKB-SubCell"/>
</dbReference>
<comment type="catalytic activity">
    <reaction evidence="1 16">
        <text>(R)-pantothenate + ATP = (R)-4'-phosphopantothenate + ADP + H(+)</text>
        <dbReference type="Rhea" id="RHEA:16373"/>
        <dbReference type="ChEBI" id="CHEBI:10986"/>
        <dbReference type="ChEBI" id="CHEBI:15378"/>
        <dbReference type="ChEBI" id="CHEBI:29032"/>
        <dbReference type="ChEBI" id="CHEBI:30616"/>
        <dbReference type="ChEBI" id="CHEBI:456216"/>
        <dbReference type="EC" id="2.7.1.33"/>
    </reaction>
</comment>
<keyword evidence="10 16" id="KW-0418">Kinase</keyword>
<dbReference type="GO" id="GO:0004594">
    <property type="term" value="F:pantothenate kinase activity"/>
    <property type="evidence" value="ECO:0007669"/>
    <property type="project" value="UniProtKB-UniRule"/>
</dbReference>
<dbReference type="STRING" id="364032.SAMN05443662_0048"/>
<evidence type="ECO:0000256" key="9">
    <source>
        <dbReference type="ARBA" id="ARBA00022741"/>
    </source>
</evidence>
<evidence type="ECO:0000256" key="2">
    <source>
        <dbReference type="ARBA" id="ARBA00001958"/>
    </source>
</evidence>
<dbReference type="CDD" id="cd24015">
    <property type="entry name" value="ASKHA_NBD_PanK-III"/>
    <property type="match status" value="1"/>
</dbReference>
<feature type="binding site" evidence="16">
    <location>
        <begin position="6"/>
        <end position="13"/>
    </location>
    <ligand>
        <name>ATP</name>
        <dbReference type="ChEBI" id="CHEBI:30616"/>
    </ligand>
</feature>